<dbReference type="AlphaFoldDB" id="A0A067TUI7"/>
<name>A0A067TUI7_GALM3</name>
<accession>A0A067TUI7</accession>
<organism evidence="1 2">
    <name type="scientific">Galerina marginata (strain CBS 339.88)</name>
    <dbReference type="NCBI Taxonomy" id="685588"/>
    <lineage>
        <taxon>Eukaryota</taxon>
        <taxon>Fungi</taxon>
        <taxon>Dikarya</taxon>
        <taxon>Basidiomycota</taxon>
        <taxon>Agaricomycotina</taxon>
        <taxon>Agaricomycetes</taxon>
        <taxon>Agaricomycetidae</taxon>
        <taxon>Agaricales</taxon>
        <taxon>Agaricineae</taxon>
        <taxon>Strophariaceae</taxon>
        <taxon>Galerina</taxon>
    </lineage>
</organism>
<evidence type="ECO:0000313" key="2">
    <source>
        <dbReference type="Proteomes" id="UP000027222"/>
    </source>
</evidence>
<sequence>MSRGDRIAVNGNLSTSMRNNYGEDGVAEYYLKVGSTYRNPHYPGIRLCLFSWLNRWWQMEQTSISKITLDQIMLFDLACGYGEATVAFIEWCNTGKMLYREQRTSGTTPASSLPPVPRRKGWINPIILGPEFPKPQIAATDPFTTMAYNERTNYPCAELSFEAIAEGRMPEVSVSIVDGSLRTIVLSDPSETSNEGEQDQQIGTQLIEMVVCSFALHLIENPSSLFALLWQLSMKARWLVILAPHKKPEIKNGWGWNKWNIDTWEECEMSHSVGELLLERVHCRVYRSTNL</sequence>
<dbReference type="Proteomes" id="UP000027222">
    <property type="component" value="Unassembled WGS sequence"/>
</dbReference>
<reference evidence="2" key="1">
    <citation type="journal article" date="2014" name="Proc. Natl. Acad. Sci. U.S.A.">
        <title>Extensive sampling of basidiomycete genomes demonstrates inadequacy of the white-rot/brown-rot paradigm for wood decay fungi.</title>
        <authorList>
            <person name="Riley R."/>
            <person name="Salamov A.A."/>
            <person name="Brown D.W."/>
            <person name="Nagy L.G."/>
            <person name="Floudas D."/>
            <person name="Held B.W."/>
            <person name="Levasseur A."/>
            <person name="Lombard V."/>
            <person name="Morin E."/>
            <person name="Otillar R."/>
            <person name="Lindquist E.A."/>
            <person name="Sun H."/>
            <person name="LaButti K.M."/>
            <person name="Schmutz J."/>
            <person name="Jabbour D."/>
            <person name="Luo H."/>
            <person name="Baker S.E."/>
            <person name="Pisabarro A.G."/>
            <person name="Walton J.D."/>
            <person name="Blanchette R.A."/>
            <person name="Henrissat B."/>
            <person name="Martin F."/>
            <person name="Cullen D."/>
            <person name="Hibbett D.S."/>
            <person name="Grigoriev I.V."/>
        </authorList>
    </citation>
    <scope>NUCLEOTIDE SEQUENCE [LARGE SCALE GENOMIC DNA]</scope>
    <source>
        <strain evidence="2">CBS 339.88</strain>
    </source>
</reference>
<proteinExistence type="predicted"/>
<protein>
    <submittedName>
        <fullName evidence="1">Uncharacterized protein</fullName>
    </submittedName>
</protein>
<dbReference type="OrthoDB" id="66144at2759"/>
<dbReference type="HOGENOM" id="CLU_067896_0_0_1"/>
<keyword evidence="2" id="KW-1185">Reference proteome</keyword>
<evidence type="ECO:0000313" key="1">
    <source>
        <dbReference type="EMBL" id="KDR82643.1"/>
    </source>
</evidence>
<gene>
    <name evidence="1" type="ORF">GALMADRAFT_56955</name>
</gene>
<dbReference type="EMBL" id="KL142369">
    <property type="protein sequence ID" value="KDR82643.1"/>
    <property type="molecule type" value="Genomic_DNA"/>
</dbReference>